<dbReference type="PANTHER" id="PTHR46413">
    <property type="entry name" value="HEAVY METAL-ASSOCIATED ISOPRENYLATED PLANT PROTEIN 6"/>
    <property type="match status" value="1"/>
</dbReference>
<dbReference type="EMBL" id="BKCJ010000538">
    <property type="protein sequence ID" value="GEU34100.1"/>
    <property type="molecule type" value="Genomic_DNA"/>
</dbReference>
<dbReference type="Gene3D" id="3.30.70.100">
    <property type="match status" value="1"/>
</dbReference>
<name>A0A6L2JBH8_TANCI</name>
<dbReference type="PROSITE" id="PS50846">
    <property type="entry name" value="HMA_2"/>
    <property type="match status" value="1"/>
</dbReference>
<organism evidence="4">
    <name type="scientific">Tanacetum cinerariifolium</name>
    <name type="common">Dalmatian daisy</name>
    <name type="synonym">Chrysanthemum cinerariifolium</name>
    <dbReference type="NCBI Taxonomy" id="118510"/>
    <lineage>
        <taxon>Eukaryota</taxon>
        <taxon>Viridiplantae</taxon>
        <taxon>Streptophyta</taxon>
        <taxon>Embryophyta</taxon>
        <taxon>Tracheophyta</taxon>
        <taxon>Spermatophyta</taxon>
        <taxon>Magnoliopsida</taxon>
        <taxon>eudicotyledons</taxon>
        <taxon>Gunneridae</taxon>
        <taxon>Pentapetalae</taxon>
        <taxon>asterids</taxon>
        <taxon>campanulids</taxon>
        <taxon>Asterales</taxon>
        <taxon>Asteraceae</taxon>
        <taxon>Asteroideae</taxon>
        <taxon>Anthemideae</taxon>
        <taxon>Anthemidinae</taxon>
        <taxon>Tanacetum</taxon>
    </lineage>
</organism>
<dbReference type="AlphaFoldDB" id="A0A6L2JBH8"/>
<reference evidence="4" key="1">
    <citation type="journal article" date="2019" name="Sci. Rep.">
        <title>Draft genome of Tanacetum cinerariifolium, the natural source of mosquito coil.</title>
        <authorList>
            <person name="Yamashiro T."/>
            <person name="Shiraishi A."/>
            <person name="Satake H."/>
            <person name="Nakayama K."/>
        </authorList>
    </citation>
    <scope>NUCLEOTIDE SEQUENCE</scope>
</reference>
<dbReference type="PANTHER" id="PTHR46413:SF38">
    <property type="entry name" value="HEAVY METAL-ASSOCIATED DOMAIN, HMA, HEAVY METAL-ASSOCIATED DOMAIN SUPERFAMILY"/>
    <property type="match status" value="1"/>
</dbReference>
<dbReference type="InterPro" id="IPR036163">
    <property type="entry name" value="HMA_dom_sf"/>
</dbReference>
<dbReference type="InterPro" id="IPR044594">
    <property type="entry name" value="HIPP01/3/5/6"/>
</dbReference>
<dbReference type="GO" id="GO:0046872">
    <property type="term" value="F:metal ion binding"/>
    <property type="evidence" value="ECO:0007669"/>
    <property type="project" value="InterPro"/>
</dbReference>
<comment type="subcellular location">
    <subcellularLocation>
        <location evidence="1">Membrane</location>
        <topology evidence="1">Peripheral membrane protein</topology>
    </subcellularLocation>
</comment>
<feature type="region of interest" description="Disordered" evidence="2">
    <location>
        <begin position="160"/>
        <end position="210"/>
    </location>
</feature>
<protein>
    <submittedName>
        <fullName evidence="4">Heavy metal-associated isoprenylated plant protein 3-like</fullName>
    </submittedName>
</protein>
<feature type="compositionally biased region" description="Gly residues" evidence="2">
    <location>
        <begin position="179"/>
        <end position="196"/>
    </location>
</feature>
<evidence type="ECO:0000256" key="2">
    <source>
        <dbReference type="SAM" id="MobiDB-lite"/>
    </source>
</evidence>
<evidence type="ECO:0000259" key="3">
    <source>
        <dbReference type="PROSITE" id="PS50846"/>
    </source>
</evidence>
<feature type="compositionally biased region" description="Gly residues" evidence="2">
    <location>
        <begin position="17"/>
        <end position="26"/>
    </location>
</feature>
<feature type="domain" description="HMA" evidence="3">
    <location>
        <begin position="91"/>
        <end position="154"/>
    </location>
</feature>
<evidence type="ECO:0000313" key="4">
    <source>
        <dbReference type="EMBL" id="GEU34100.1"/>
    </source>
</evidence>
<dbReference type="GO" id="GO:0016020">
    <property type="term" value="C:membrane"/>
    <property type="evidence" value="ECO:0007669"/>
    <property type="project" value="UniProtKB-SubCell"/>
</dbReference>
<feature type="compositionally biased region" description="Basic and acidic residues" evidence="2">
    <location>
        <begin position="1"/>
        <end position="16"/>
    </location>
</feature>
<dbReference type="InterPro" id="IPR006121">
    <property type="entry name" value="HMA_dom"/>
</dbReference>
<dbReference type="CDD" id="cd00371">
    <property type="entry name" value="HMA"/>
    <property type="match status" value="1"/>
</dbReference>
<dbReference type="Pfam" id="PF00403">
    <property type="entry name" value="HMA"/>
    <property type="match status" value="1"/>
</dbReference>
<sequence length="263" mass="27146">MAKKKNETNKNEKNDGGGDGGGNGGDGGKKYKVAGVTVVVLKMDLHCEGCASRVVKAVRTLDGCFCSFFLPPPPPSHSLVKDEKKPKELPVTTAVLKVPLHCQGCIQKIHKLVSKTKGYMEMSLDKEKDLVTVKGAIDMKILAAALQSKLKRVVEIVPAKKDGGGEGEKKGGGEKKGKGGGGGGGNDGEGKGGGGGKGEKKGKGGGNDGGGGGNAGFFKMDTYGGGPPVVYPYPQYTYGLGYGDYVHAPQLFSDENPNACVLM</sequence>
<comment type="caution">
    <text evidence="4">The sequence shown here is derived from an EMBL/GenBank/DDBJ whole genome shotgun (WGS) entry which is preliminary data.</text>
</comment>
<feature type="compositionally biased region" description="Basic and acidic residues" evidence="2">
    <location>
        <begin position="160"/>
        <end position="177"/>
    </location>
</feature>
<gene>
    <name evidence="4" type="ORF">Tci_006078</name>
</gene>
<accession>A0A6L2JBH8</accession>
<proteinExistence type="predicted"/>
<evidence type="ECO:0000256" key="1">
    <source>
        <dbReference type="ARBA" id="ARBA00004170"/>
    </source>
</evidence>
<dbReference type="SUPFAM" id="SSF55008">
    <property type="entry name" value="HMA, heavy metal-associated domain"/>
    <property type="match status" value="1"/>
</dbReference>
<dbReference type="GO" id="GO:0009626">
    <property type="term" value="P:plant-type hypersensitive response"/>
    <property type="evidence" value="ECO:0007669"/>
    <property type="project" value="UniProtKB-KW"/>
</dbReference>
<feature type="region of interest" description="Disordered" evidence="2">
    <location>
        <begin position="1"/>
        <end position="26"/>
    </location>
</feature>